<organism evidence="12 13">
    <name type="scientific">Stichopus japonicus</name>
    <name type="common">Sea cucumber</name>
    <dbReference type="NCBI Taxonomy" id="307972"/>
    <lineage>
        <taxon>Eukaryota</taxon>
        <taxon>Metazoa</taxon>
        <taxon>Echinodermata</taxon>
        <taxon>Eleutherozoa</taxon>
        <taxon>Echinozoa</taxon>
        <taxon>Holothuroidea</taxon>
        <taxon>Aspidochirotacea</taxon>
        <taxon>Aspidochirotida</taxon>
        <taxon>Stichopodidae</taxon>
        <taxon>Apostichopus</taxon>
    </lineage>
</organism>
<dbReference type="PROSITE" id="PS50835">
    <property type="entry name" value="IG_LIKE"/>
    <property type="match status" value="5"/>
</dbReference>
<dbReference type="InterPro" id="IPR051275">
    <property type="entry name" value="Cell_adhesion_signaling"/>
</dbReference>
<keyword evidence="3" id="KW-0964">Secreted</keyword>
<comment type="subcellular location">
    <subcellularLocation>
        <location evidence="1">Membrane</location>
        <topology evidence="1">Single-pass type I membrane protein</topology>
    </subcellularLocation>
    <subcellularLocation>
        <location evidence="2">Secreted</location>
    </subcellularLocation>
</comment>
<reference evidence="12 13" key="1">
    <citation type="journal article" date="2017" name="PLoS Biol.">
        <title>The sea cucumber genome provides insights into morphological evolution and visceral regeneration.</title>
        <authorList>
            <person name="Zhang X."/>
            <person name="Sun L."/>
            <person name="Yuan J."/>
            <person name="Sun Y."/>
            <person name="Gao Y."/>
            <person name="Zhang L."/>
            <person name="Li S."/>
            <person name="Dai H."/>
            <person name="Hamel J.F."/>
            <person name="Liu C."/>
            <person name="Yu Y."/>
            <person name="Liu S."/>
            <person name="Lin W."/>
            <person name="Guo K."/>
            <person name="Jin S."/>
            <person name="Xu P."/>
            <person name="Storey K.B."/>
            <person name="Huan P."/>
            <person name="Zhang T."/>
            <person name="Zhou Y."/>
            <person name="Zhang J."/>
            <person name="Lin C."/>
            <person name="Li X."/>
            <person name="Xing L."/>
            <person name="Huo D."/>
            <person name="Sun M."/>
            <person name="Wang L."/>
            <person name="Mercier A."/>
            <person name="Li F."/>
            <person name="Yang H."/>
            <person name="Xiang J."/>
        </authorList>
    </citation>
    <scope>NUCLEOTIDE SEQUENCE [LARGE SCALE GENOMIC DNA]</scope>
    <source>
        <strain evidence="12">Shaxun</strain>
        <tissue evidence="12">Muscle</tissue>
    </source>
</reference>
<dbReference type="PROSITE" id="PS50022">
    <property type="entry name" value="FA58C_3"/>
    <property type="match status" value="1"/>
</dbReference>
<keyword evidence="5" id="KW-0472">Membrane</keyword>
<dbReference type="InterPro" id="IPR003599">
    <property type="entry name" value="Ig_sub"/>
</dbReference>
<evidence type="ECO:0000313" key="12">
    <source>
        <dbReference type="EMBL" id="PIK43667.1"/>
    </source>
</evidence>
<dbReference type="Gene3D" id="2.60.40.10">
    <property type="entry name" value="Immunoglobulins"/>
    <property type="match status" value="2"/>
</dbReference>
<keyword evidence="13" id="KW-1185">Reference proteome</keyword>
<dbReference type="AlphaFoldDB" id="A0A2G8K6L9"/>
<feature type="domain" description="Ig-like" evidence="11">
    <location>
        <begin position="985"/>
        <end position="1080"/>
    </location>
</feature>
<dbReference type="SMART" id="SM00408">
    <property type="entry name" value="IGc2"/>
    <property type="match status" value="2"/>
</dbReference>
<dbReference type="SUPFAM" id="SSF49785">
    <property type="entry name" value="Galactose-binding domain-like"/>
    <property type="match status" value="1"/>
</dbReference>
<evidence type="ECO:0000259" key="10">
    <source>
        <dbReference type="PROSITE" id="PS50022"/>
    </source>
</evidence>
<keyword evidence="8" id="KW-0393">Immunoglobulin domain</keyword>
<comment type="caution">
    <text evidence="12">The sequence shown here is derived from an EMBL/GenBank/DDBJ whole genome shotgun (WGS) entry which is preliminary data.</text>
</comment>
<dbReference type="SUPFAM" id="SSF49899">
    <property type="entry name" value="Concanavalin A-like lectins/glucanases"/>
    <property type="match status" value="1"/>
</dbReference>
<dbReference type="OrthoDB" id="6049857at2759"/>
<evidence type="ECO:0000313" key="13">
    <source>
        <dbReference type="Proteomes" id="UP000230750"/>
    </source>
</evidence>
<dbReference type="InterPro" id="IPR013320">
    <property type="entry name" value="ConA-like_dom_sf"/>
</dbReference>
<evidence type="ECO:0000256" key="6">
    <source>
        <dbReference type="ARBA" id="ARBA00023157"/>
    </source>
</evidence>
<dbReference type="GO" id="GO:0005576">
    <property type="term" value="C:extracellular region"/>
    <property type="evidence" value="ECO:0007669"/>
    <property type="project" value="UniProtKB-SubCell"/>
</dbReference>
<evidence type="ECO:0000256" key="9">
    <source>
        <dbReference type="SAM" id="MobiDB-lite"/>
    </source>
</evidence>
<keyword evidence="4" id="KW-0732">Signal</keyword>
<evidence type="ECO:0000259" key="11">
    <source>
        <dbReference type="PROSITE" id="PS50835"/>
    </source>
</evidence>
<evidence type="ECO:0000256" key="5">
    <source>
        <dbReference type="ARBA" id="ARBA00023136"/>
    </source>
</evidence>
<dbReference type="Proteomes" id="UP000230750">
    <property type="component" value="Unassembled WGS sequence"/>
</dbReference>
<dbReference type="GO" id="GO:0098609">
    <property type="term" value="P:cell-cell adhesion"/>
    <property type="evidence" value="ECO:0007669"/>
    <property type="project" value="TreeGrafter"/>
</dbReference>
<protein>
    <submittedName>
        <fullName evidence="12">Uncharacterized protein</fullName>
    </submittedName>
</protein>
<name>A0A2G8K6L9_STIJA</name>
<dbReference type="InterPro" id="IPR007110">
    <property type="entry name" value="Ig-like_dom"/>
</dbReference>
<dbReference type="Pfam" id="PF13385">
    <property type="entry name" value="Laminin_G_3"/>
    <property type="match status" value="1"/>
</dbReference>
<feature type="region of interest" description="Disordered" evidence="9">
    <location>
        <begin position="71"/>
        <end position="119"/>
    </location>
</feature>
<dbReference type="PANTHER" id="PTHR11640:SF155">
    <property type="entry name" value="IG-LIKE DOMAIN-CONTAINING PROTEIN"/>
    <property type="match status" value="1"/>
</dbReference>
<feature type="domain" description="Ig-like" evidence="11">
    <location>
        <begin position="884"/>
        <end position="980"/>
    </location>
</feature>
<dbReference type="SUPFAM" id="SSF48726">
    <property type="entry name" value="Immunoglobulin"/>
    <property type="match status" value="3"/>
</dbReference>
<dbReference type="GO" id="GO:0005911">
    <property type="term" value="C:cell-cell junction"/>
    <property type="evidence" value="ECO:0007669"/>
    <property type="project" value="TreeGrafter"/>
</dbReference>
<keyword evidence="6" id="KW-1015">Disulfide bond</keyword>
<evidence type="ECO:0000256" key="2">
    <source>
        <dbReference type="ARBA" id="ARBA00004613"/>
    </source>
</evidence>
<dbReference type="InterPro" id="IPR008979">
    <property type="entry name" value="Galactose-bd-like_sf"/>
</dbReference>
<dbReference type="EMBL" id="MRZV01000834">
    <property type="protein sequence ID" value="PIK43667.1"/>
    <property type="molecule type" value="Genomic_DNA"/>
</dbReference>
<dbReference type="InterPro" id="IPR003598">
    <property type="entry name" value="Ig_sub2"/>
</dbReference>
<feature type="compositionally biased region" description="Polar residues" evidence="9">
    <location>
        <begin position="71"/>
        <end position="89"/>
    </location>
</feature>
<feature type="domain" description="F5/8 type C" evidence="10">
    <location>
        <begin position="539"/>
        <end position="676"/>
    </location>
</feature>
<accession>A0A2G8K6L9</accession>
<dbReference type="CDD" id="cd00096">
    <property type="entry name" value="Ig"/>
    <property type="match status" value="1"/>
</dbReference>
<evidence type="ECO:0000256" key="1">
    <source>
        <dbReference type="ARBA" id="ARBA00004479"/>
    </source>
</evidence>
<sequence length="1245" mass="135624">MATSSQMFSLTFDPGEMCMCGEQNTNMYTVREMCRSDENRSLNKYANYPQVCSDPIDVECRTLYSKVNHSDTGQVFSKSSPPQRDSTVSVPLRQKVWYNDDTPSGSEESETLDNHKSQGHSDLCEFPLFAECRTVSDDTLWYNAANNQLTYPYICNKNGLLCTNSDNPSSCSDFKVRYACPYYSGKYPIYQWDLGGRSALSEEYPTDCGSLSLTSFLATYPDASVDGTSSSALGCTSADSSVNAHCAVVLDGSNYLDLGYYSLDCVTDASRCTEGTTFSFWFKPLSASSASDVYFVSSGSHVEEGKGLTFSQLSGNGNYVITVKTRYHTWQATVSNSKFPLNVWTHIHISIDPPDGFKYYIDGTFEEHITTFSTSTYNIERSDAPRNLILGGRNDDYLENGHAAISDFRVYFSALQESHITAFTSCGDADGTVSVFSLTRTTHDLDFDLNIQCRVWGTPAPTVEWLLFDDISQEGSPQVISSGVVITESNPAAGCWKISDLFIADYAYSLYANKTIICKAKNDVQHDVDSIEVEIPDACEYPLGVHSGNFRAVQFEDSVDGTLLAVPALDGNDYWVQADGSRMLTIDLGVKHTIVGIALQVHQSPSGSSYDASVTVNYMDAASTWQLFEVLNLVGIEDAATTFWFAFSTPQDTSKLQIHPSTLTTSTHLRIELIGCQIGALPPHELNLTGGYDYMSNSYTALCQTASFPSVPIVWEYSGDVPESQRITENDLEGVTTYQSSLIIGEFEPGDDNFTITCNSTYAGITLSNSIQPEYGFSGTVTLSGPTSAVSGTMVMLSCDTSGDDLYNLDWYFIPRGSRLPEPVSDGLDGRSLSDPALIIPIGGTASLSITSFDPATHDGTYICSANNGTGSDSLSLAAYVLQGNITVTANDSYYDSGSNSFVLSCDFVYDGDFLNTSWILPDTMETYGNQSDSKYQFTNIEAESLLVIKSFNFSTDDGFYTCKGYTSGSGEADYQFEINYEFTGSVSVTMSDVVRGGPATITCTADGDTVYDILWQFMPSGSAVAVRLLESTAYVTSNSSHGIMTTYATYELVVDIWPSENDGTYICLVNQESMQQNVVILGATLDDVLVSSSCDISTSICVLECQVAYTSIPPNVTWHAPPSLPQISSGDVIGRMSVTEAPLVGLITSSLMITGADPGQDNMNYTCQANLFSVTSLQNTTYLEIPIADDSQVISLDGQYNGSAQHYQLLCVVSFTGLQANITWMTPTGENITETQPGSYFYDA</sequence>
<dbReference type="GO" id="GO:0050839">
    <property type="term" value="F:cell adhesion molecule binding"/>
    <property type="evidence" value="ECO:0007669"/>
    <property type="project" value="TreeGrafter"/>
</dbReference>
<evidence type="ECO:0000256" key="8">
    <source>
        <dbReference type="ARBA" id="ARBA00023319"/>
    </source>
</evidence>
<keyword evidence="7" id="KW-0325">Glycoprotein</keyword>
<dbReference type="InterPro" id="IPR025155">
    <property type="entry name" value="WxxW_domain"/>
</dbReference>
<dbReference type="PROSITE" id="PS01286">
    <property type="entry name" value="FA58C_2"/>
    <property type="match status" value="1"/>
</dbReference>
<dbReference type="InterPro" id="IPR013783">
    <property type="entry name" value="Ig-like_fold"/>
</dbReference>
<dbReference type="GO" id="GO:0005886">
    <property type="term" value="C:plasma membrane"/>
    <property type="evidence" value="ECO:0007669"/>
    <property type="project" value="TreeGrafter"/>
</dbReference>
<feature type="domain" description="Ig-like" evidence="11">
    <location>
        <begin position="1098"/>
        <end position="1185"/>
    </location>
</feature>
<dbReference type="SMART" id="SM00409">
    <property type="entry name" value="IG"/>
    <property type="match status" value="4"/>
</dbReference>
<gene>
    <name evidence="12" type="ORF">BSL78_19477</name>
</gene>
<evidence type="ECO:0000256" key="3">
    <source>
        <dbReference type="ARBA" id="ARBA00022525"/>
    </source>
</evidence>
<dbReference type="Pfam" id="PF13330">
    <property type="entry name" value="Mucin2_WxxW"/>
    <property type="match status" value="2"/>
</dbReference>
<dbReference type="InterPro" id="IPR000421">
    <property type="entry name" value="FA58C"/>
</dbReference>
<evidence type="ECO:0000256" key="7">
    <source>
        <dbReference type="ARBA" id="ARBA00023180"/>
    </source>
</evidence>
<dbReference type="Gene3D" id="2.60.120.200">
    <property type="match status" value="1"/>
</dbReference>
<dbReference type="PANTHER" id="PTHR11640">
    <property type="entry name" value="NEPHRIN"/>
    <property type="match status" value="1"/>
</dbReference>
<feature type="domain" description="Ig-like" evidence="11">
    <location>
        <begin position="660"/>
        <end position="772"/>
    </location>
</feature>
<evidence type="ECO:0000256" key="4">
    <source>
        <dbReference type="ARBA" id="ARBA00022729"/>
    </source>
</evidence>
<dbReference type="Gene3D" id="2.60.120.260">
    <property type="entry name" value="Galactose-binding domain-like"/>
    <property type="match status" value="1"/>
</dbReference>
<feature type="domain" description="Ig-like" evidence="11">
    <location>
        <begin position="773"/>
        <end position="876"/>
    </location>
</feature>
<proteinExistence type="predicted"/>
<dbReference type="InterPro" id="IPR036179">
    <property type="entry name" value="Ig-like_dom_sf"/>
</dbReference>